<dbReference type="EMBL" id="JAGETZ010000006">
    <property type="protein sequence ID" value="MBO2010308.1"/>
    <property type="molecule type" value="Genomic_DNA"/>
</dbReference>
<evidence type="ECO:0000313" key="2">
    <source>
        <dbReference type="Proteomes" id="UP000664369"/>
    </source>
</evidence>
<dbReference type="RefSeq" id="WP_208175940.1">
    <property type="nucleotide sequence ID" value="NZ_JAGETZ010000006.1"/>
</dbReference>
<evidence type="ECO:0000313" key="1">
    <source>
        <dbReference type="EMBL" id="MBO2010308.1"/>
    </source>
</evidence>
<dbReference type="Proteomes" id="UP000664369">
    <property type="component" value="Unassembled WGS sequence"/>
</dbReference>
<keyword evidence="2" id="KW-1185">Reference proteome</keyword>
<protein>
    <submittedName>
        <fullName evidence="1">Uncharacterized protein</fullName>
    </submittedName>
</protein>
<proteinExistence type="predicted"/>
<sequence length="95" mass="10661">MNSVERFPYKTLKSDGGERRYRFFKLLKKILKLFNAIHLKFAGQTVALVNRQFWTAEMPVSGPSLIPISQAQKKTLLDGARSFLSGENEEGGVAS</sequence>
<name>A0ABS3QH54_9BACT</name>
<gene>
    <name evidence="1" type="ORF">J4E00_14700</name>
</gene>
<reference evidence="1 2" key="1">
    <citation type="submission" date="2021-03" db="EMBL/GenBank/DDBJ databases">
        <authorList>
            <person name="Kim M.K."/>
        </authorList>
    </citation>
    <scope>NUCLEOTIDE SEQUENCE [LARGE SCALE GENOMIC DNA]</scope>
    <source>
        <strain evidence="1 2">BT442</strain>
    </source>
</reference>
<comment type="caution">
    <text evidence="1">The sequence shown here is derived from an EMBL/GenBank/DDBJ whole genome shotgun (WGS) entry which is preliminary data.</text>
</comment>
<accession>A0ABS3QH54</accession>
<organism evidence="1 2">
    <name type="scientific">Hymenobacter negativus</name>
    <dbReference type="NCBI Taxonomy" id="2795026"/>
    <lineage>
        <taxon>Bacteria</taxon>
        <taxon>Pseudomonadati</taxon>
        <taxon>Bacteroidota</taxon>
        <taxon>Cytophagia</taxon>
        <taxon>Cytophagales</taxon>
        <taxon>Hymenobacteraceae</taxon>
        <taxon>Hymenobacter</taxon>
    </lineage>
</organism>